<evidence type="ECO:0000313" key="2">
    <source>
        <dbReference type="EMBL" id="RIW15595.1"/>
    </source>
</evidence>
<evidence type="ECO:0008006" key="4">
    <source>
        <dbReference type="Google" id="ProtNLM"/>
    </source>
</evidence>
<dbReference type="OrthoDB" id="963987at2"/>
<dbReference type="AlphaFoldDB" id="A0A418PRZ2"/>
<feature type="compositionally biased region" description="Basic residues" evidence="1">
    <location>
        <begin position="170"/>
        <end position="183"/>
    </location>
</feature>
<accession>A0A418PRZ2</accession>
<feature type="region of interest" description="Disordered" evidence="1">
    <location>
        <begin position="168"/>
        <end position="200"/>
    </location>
</feature>
<keyword evidence="3" id="KW-1185">Reference proteome</keyword>
<gene>
    <name evidence="2" type="ORF">D0X99_09190</name>
</gene>
<comment type="caution">
    <text evidence="2">The sequence shown here is derived from an EMBL/GenBank/DDBJ whole genome shotgun (WGS) entry which is preliminary data.</text>
</comment>
<protein>
    <recommendedName>
        <fullName evidence="4">DUF3575 domain-containing protein</fullName>
    </recommendedName>
</protein>
<evidence type="ECO:0000256" key="1">
    <source>
        <dbReference type="SAM" id="MobiDB-lite"/>
    </source>
</evidence>
<dbReference type="EMBL" id="QXML01000004">
    <property type="protein sequence ID" value="RIW15595.1"/>
    <property type="molecule type" value="Genomic_DNA"/>
</dbReference>
<reference evidence="2 3" key="1">
    <citation type="submission" date="2018-09" db="EMBL/GenBank/DDBJ databases">
        <authorList>
            <person name="Wang X."/>
            <person name="Du Z."/>
        </authorList>
    </citation>
    <scope>NUCLEOTIDE SEQUENCE [LARGE SCALE GENOMIC DNA]</scope>
    <source>
        <strain evidence="2 3">N3</strain>
    </source>
</reference>
<dbReference type="RefSeq" id="WP_119477418.1">
    <property type="nucleotide sequence ID" value="NZ_QXML01000004.1"/>
</dbReference>
<sequence length="200" mass="22323">MKSRKALTLFFFLILSGTPLFAQRYGTALGLRLGNSDFNRTVGLTLQQRLLDRVTLEGIIQSDFSRNTTLSVLAQKHSPIISKRFNLYYGAGIAFGNEESFIKNSGTNEIIHTYGNSTIGVDLIGGIELTVVGAVISLDYKPNINLSGREEFYRGQVGISARTVLVKSKEQKRKQKQRQKVRNSGKDSVKKPFSDLFQKN</sequence>
<feature type="compositionally biased region" description="Basic and acidic residues" evidence="1">
    <location>
        <begin position="184"/>
        <end position="193"/>
    </location>
</feature>
<name>A0A418PRZ2_9BACT</name>
<dbReference type="Proteomes" id="UP000283522">
    <property type="component" value="Unassembled WGS sequence"/>
</dbReference>
<organism evidence="2 3">
    <name type="scientific">Algoriphagus lacus</name>
    <dbReference type="NCBI Taxonomy" id="2056311"/>
    <lineage>
        <taxon>Bacteria</taxon>
        <taxon>Pseudomonadati</taxon>
        <taxon>Bacteroidota</taxon>
        <taxon>Cytophagia</taxon>
        <taxon>Cytophagales</taxon>
        <taxon>Cyclobacteriaceae</taxon>
        <taxon>Algoriphagus</taxon>
    </lineage>
</organism>
<proteinExistence type="predicted"/>
<evidence type="ECO:0000313" key="3">
    <source>
        <dbReference type="Proteomes" id="UP000283522"/>
    </source>
</evidence>